<dbReference type="RefSeq" id="WP_344162951.1">
    <property type="nucleotide sequence ID" value="NZ_BAAAPC010000012.1"/>
</dbReference>
<dbReference type="InterPro" id="IPR051393">
    <property type="entry name" value="ABC_transporter_permease"/>
</dbReference>
<feature type="transmembrane region" description="Helical" evidence="7">
    <location>
        <begin position="133"/>
        <end position="153"/>
    </location>
</feature>
<dbReference type="Gene3D" id="1.10.3720.10">
    <property type="entry name" value="MetI-like"/>
    <property type="match status" value="1"/>
</dbReference>
<organism evidence="10 11">
    <name type="scientific">Nocardiopsis rhodophaea</name>
    <dbReference type="NCBI Taxonomy" id="280238"/>
    <lineage>
        <taxon>Bacteria</taxon>
        <taxon>Bacillati</taxon>
        <taxon>Actinomycetota</taxon>
        <taxon>Actinomycetes</taxon>
        <taxon>Streptosporangiales</taxon>
        <taxon>Nocardiopsidaceae</taxon>
        <taxon>Nocardiopsis</taxon>
    </lineage>
</organism>
<feature type="domain" description="ABC transmembrane type-1" evidence="9">
    <location>
        <begin position="96"/>
        <end position="314"/>
    </location>
</feature>
<dbReference type="InterPro" id="IPR035906">
    <property type="entry name" value="MetI-like_sf"/>
</dbReference>
<evidence type="ECO:0000256" key="1">
    <source>
        <dbReference type="ARBA" id="ARBA00004651"/>
    </source>
</evidence>
<dbReference type="PROSITE" id="PS50928">
    <property type="entry name" value="ABC_TM1"/>
    <property type="match status" value="1"/>
</dbReference>
<evidence type="ECO:0000256" key="4">
    <source>
        <dbReference type="ARBA" id="ARBA00022692"/>
    </source>
</evidence>
<sequence>MSADALLRERRPDRDASSSRNGRASARRSGPPLQGAATPWLFLLPGLAACLIFNISPFLTTVLLAFTDARTISPGTFTGLDNFARMADDPRFWLALRNGALYVIGVVPPLVFLPLLLALLVRDKGPGIGFFRTVFYTPVIASAVVVGLIWTWLLDSRGLVNGTLEALGVLKDPVPFLTDEWLLLASAMIVTIWKGLGYYMIIYLATLGRVPEELHEAAQVDGAGAIRRFFVVTLPAMRTTMTLISALSAVAAFRVFTEIFILSGDTAGPGGRDITLVMLIREVSSGLNGHVGYGAALSLVLFGLTLGLLLSVLRLQTGRKDPR</sequence>
<keyword evidence="4 7" id="KW-0812">Transmembrane</keyword>
<evidence type="ECO:0000256" key="7">
    <source>
        <dbReference type="RuleBase" id="RU363032"/>
    </source>
</evidence>
<evidence type="ECO:0000256" key="3">
    <source>
        <dbReference type="ARBA" id="ARBA00022475"/>
    </source>
</evidence>
<feature type="transmembrane region" description="Helical" evidence="7">
    <location>
        <begin position="100"/>
        <end position="121"/>
    </location>
</feature>
<reference evidence="11" key="1">
    <citation type="journal article" date="2019" name="Int. J. Syst. Evol. Microbiol.">
        <title>The Global Catalogue of Microorganisms (GCM) 10K type strain sequencing project: providing services to taxonomists for standard genome sequencing and annotation.</title>
        <authorList>
            <consortium name="The Broad Institute Genomics Platform"/>
            <consortium name="The Broad Institute Genome Sequencing Center for Infectious Disease"/>
            <person name="Wu L."/>
            <person name="Ma J."/>
        </authorList>
    </citation>
    <scope>NUCLEOTIDE SEQUENCE [LARGE SCALE GENOMIC DNA]</scope>
    <source>
        <strain evidence="11">JCM 15313</strain>
    </source>
</reference>
<dbReference type="EMBL" id="BAAAPC010000012">
    <property type="protein sequence ID" value="GAA2000913.1"/>
    <property type="molecule type" value="Genomic_DNA"/>
</dbReference>
<keyword evidence="5 7" id="KW-1133">Transmembrane helix</keyword>
<keyword evidence="2 7" id="KW-0813">Transport</keyword>
<feature type="transmembrane region" description="Helical" evidence="7">
    <location>
        <begin position="181"/>
        <end position="205"/>
    </location>
</feature>
<comment type="caution">
    <text evidence="10">The sequence shown here is derived from an EMBL/GenBank/DDBJ whole genome shotgun (WGS) entry which is preliminary data.</text>
</comment>
<feature type="region of interest" description="Disordered" evidence="8">
    <location>
        <begin position="1"/>
        <end position="33"/>
    </location>
</feature>
<evidence type="ECO:0000256" key="2">
    <source>
        <dbReference type="ARBA" id="ARBA00022448"/>
    </source>
</evidence>
<evidence type="ECO:0000256" key="8">
    <source>
        <dbReference type="SAM" id="MobiDB-lite"/>
    </source>
</evidence>
<keyword evidence="6 7" id="KW-0472">Membrane</keyword>
<dbReference type="PANTHER" id="PTHR30193:SF44">
    <property type="entry name" value="LACTOSE TRANSPORT SYSTEM PERMEASE PROTEIN LACF"/>
    <property type="match status" value="1"/>
</dbReference>
<feature type="transmembrane region" description="Helical" evidence="7">
    <location>
        <begin position="291"/>
        <end position="313"/>
    </location>
</feature>
<evidence type="ECO:0000256" key="6">
    <source>
        <dbReference type="ARBA" id="ARBA00023136"/>
    </source>
</evidence>
<dbReference type="PANTHER" id="PTHR30193">
    <property type="entry name" value="ABC TRANSPORTER PERMEASE PROTEIN"/>
    <property type="match status" value="1"/>
</dbReference>
<gene>
    <name evidence="10" type="ORF">GCM10009799_30210</name>
</gene>
<evidence type="ECO:0000313" key="10">
    <source>
        <dbReference type="EMBL" id="GAA2000913.1"/>
    </source>
</evidence>
<feature type="compositionally biased region" description="Low complexity" evidence="8">
    <location>
        <begin position="18"/>
        <end position="30"/>
    </location>
</feature>
<dbReference type="Pfam" id="PF00528">
    <property type="entry name" value="BPD_transp_1"/>
    <property type="match status" value="1"/>
</dbReference>
<evidence type="ECO:0000256" key="5">
    <source>
        <dbReference type="ARBA" id="ARBA00022989"/>
    </source>
</evidence>
<dbReference type="SUPFAM" id="SSF160964">
    <property type="entry name" value="MalF N-terminal region-like"/>
    <property type="match status" value="1"/>
</dbReference>
<comment type="subcellular location">
    <subcellularLocation>
        <location evidence="1 7">Cell membrane</location>
        <topology evidence="1 7">Multi-pass membrane protein</topology>
    </subcellularLocation>
</comment>
<feature type="transmembrane region" description="Helical" evidence="7">
    <location>
        <begin position="243"/>
        <end position="262"/>
    </location>
</feature>
<keyword evidence="11" id="KW-1185">Reference proteome</keyword>
<accession>A0ABP5EKF3</accession>
<keyword evidence="3" id="KW-1003">Cell membrane</keyword>
<dbReference type="SUPFAM" id="SSF161098">
    <property type="entry name" value="MetI-like"/>
    <property type="match status" value="1"/>
</dbReference>
<feature type="compositionally biased region" description="Basic and acidic residues" evidence="8">
    <location>
        <begin position="1"/>
        <end position="17"/>
    </location>
</feature>
<comment type="similarity">
    <text evidence="7">Belongs to the binding-protein-dependent transport system permease family.</text>
</comment>
<protein>
    <submittedName>
        <fullName evidence="10">Sugar ABC transporter permease</fullName>
    </submittedName>
</protein>
<proteinExistence type="inferred from homology"/>
<dbReference type="InterPro" id="IPR000515">
    <property type="entry name" value="MetI-like"/>
</dbReference>
<dbReference type="Proteomes" id="UP001501585">
    <property type="component" value="Unassembled WGS sequence"/>
</dbReference>
<feature type="transmembrane region" description="Helical" evidence="7">
    <location>
        <begin position="40"/>
        <end position="66"/>
    </location>
</feature>
<dbReference type="CDD" id="cd06261">
    <property type="entry name" value="TM_PBP2"/>
    <property type="match status" value="1"/>
</dbReference>
<evidence type="ECO:0000259" key="9">
    <source>
        <dbReference type="PROSITE" id="PS50928"/>
    </source>
</evidence>
<evidence type="ECO:0000313" key="11">
    <source>
        <dbReference type="Proteomes" id="UP001501585"/>
    </source>
</evidence>
<name>A0ABP5EKF3_9ACTN</name>